<accession>A0A388L295</accession>
<name>A0A388L295_CHABU</name>
<sequence length="268" mass="28942">MLDCQAGLEVEPVHMGMRKGMTHEEIAQQVALITRDPIGASAPPSVDAVFDRRACIFRPYPRDDDSDEERAPEAEDDLALPIPHTIDEMREDADDTETRTYTARRVVDRAKRKMMGGGEDCWGPFGEVASTGDERDDRVRGSHAGTSHRSMVVRQLRLRPPSSAVLQEEVAHRGTPADTGEPARAEEEVMTMTAVEGEVAAAEEEVPAVATGVEKVPAAARVEGGIAAAMEGEEKVAPPTVVSDVHMEHDSANSTKAVTMSRNTLCSS</sequence>
<organism evidence="2 3">
    <name type="scientific">Chara braunii</name>
    <name type="common">Braun's stonewort</name>
    <dbReference type="NCBI Taxonomy" id="69332"/>
    <lineage>
        <taxon>Eukaryota</taxon>
        <taxon>Viridiplantae</taxon>
        <taxon>Streptophyta</taxon>
        <taxon>Charophyceae</taxon>
        <taxon>Charales</taxon>
        <taxon>Characeae</taxon>
        <taxon>Chara</taxon>
    </lineage>
</organism>
<dbReference type="AlphaFoldDB" id="A0A388L295"/>
<dbReference type="Proteomes" id="UP000265515">
    <property type="component" value="Unassembled WGS sequence"/>
</dbReference>
<evidence type="ECO:0000256" key="1">
    <source>
        <dbReference type="SAM" id="MobiDB-lite"/>
    </source>
</evidence>
<keyword evidence="3" id="KW-1185">Reference proteome</keyword>
<feature type="region of interest" description="Disordered" evidence="1">
    <location>
        <begin position="249"/>
        <end position="268"/>
    </location>
</feature>
<proteinExistence type="predicted"/>
<dbReference type="EMBL" id="BFEA01000244">
    <property type="protein sequence ID" value="GBG76427.1"/>
    <property type="molecule type" value="Genomic_DNA"/>
</dbReference>
<evidence type="ECO:0000313" key="3">
    <source>
        <dbReference type="Proteomes" id="UP000265515"/>
    </source>
</evidence>
<gene>
    <name evidence="2" type="ORF">CBR_g22175</name>
</gene>
<dbReference type="Gramene" id="GBG76427">
    <property type="protein sequence ID" value="GBG76427"/>
    <property type="gene ID" value="CBR_g22175"/>
</dbReference>
<feature type="compositionally biased region" description="Polar residues" evidence="1">
    <location>
        <begin position="252"/>
        <end position="268"/>
    </location>
</feature>
<comment type="caution">
    <text evidence="2">The sequence shown here is derived from an EMBL/GenBank/DDBJ whole genome shotgun (WGS) entry which is preliminary data.</text>
</comment>
<reference evidence="2 3" key="1">
    <citation type="journal article" date="2018" name="Cell">
        <title>The Chara Genome: Secondary Complexity and Implications for Plant Terrestrialization.</title>
        <authorList>
            <person name="Nishiyama T."/>
            <person name="Sakayama H."/>
            <person name="Vries J.D."/>
            <person name="Buschmann H."/>
            <person name="Saint-Marcoux D."/>
            <person name="Ullrich K.K."/>
            <person name="Haas F.B."/>
            <person name="Vanderstraeten L."/>
            <person name="Becker D."/>
            <person name="Lang D."/>
            <person name="Vosolsobe S."/>
            <person name="Rombauts S."/>
            <person name="Wilhelmsson P.K.I."/>
            <person name="Janitza P."/>
            <person name="Kern R."/>
            <person name="Heyl A."/>
            <person name="Rumpler F."/>
            <person name="Villalobos L.I.A.C."/>
            <person name="Clay J.M."/>
            <person name="Skokan R."/>
            <person name="Toyoda A."/>
            <person name="Suzuki Y."/>
            <person name="Kagoshima H."/>
            <person name="Schijlen E."/>
            <person name="Tajeshwar N."/>
            <person name="Catarino B."/>
            <person name="Hetherington A.J."/>
            <person name="Saltykova A."/>
            <person name="Bonnot C."/>
            <person name="Breuninger H."/>
            <person name="Symeonidi A."/>
            <person name="Radhakrishnan G.V."/>
            <person name="Van Nieuwerburgh F."/>
            <person name="Deforce D."/>
            <person name="Chang C."/>
            <person name="Karol K.G."/>
            <person name="Hedrich R."/>
            <person name="Ulvskov P."/>
            <person name="Glockner G."/>
            <person name="Delwiche C.F."/>
            <person name="Petrasek J."/>
            <person name="Van de Peer Y."/>
            <person name="Friml J."/>
            <person name="Beilby M."/>
            <person name="Dolan L."/>
            <person name="Kohara Y."/>
            <person name="Sugano S."/>
            <person name="Fujiyama A."/>
            <person name="Delaux P.-M."/>
            <person name="Quint M."/>
            <person name="TheiBen G."/>
            <person name="Hagemann M."/>
            <person name="Harholt J."/>
            <person name="Dunand C."/>
            <person name="Zachgo S."/>
            <person name="Langdale J."/>
            <person name="Maumus F."/>
            <person name="Straeten D.V.D."/>
            <person name="Gould S.B."/>
            <person name="Rensing S.A."/>
        </authorList>
    </citation>
    <scope>NUCLEOTIDE SEQUENCE [LARGE SCALE GENOMIC DNA]</scope>
    <source>
        <strain evidence="2 3">S276</strain>
    </source>
</reference>
<evidence type="ECO:0000313" key="2">
    <source>
        <dbReference type="EMBL" id="GBG76427.1"/>
    </source>
</evidence>
<protein>
    <submittedName>
        <fullName evidence="2">Uncharacterized protein</fullName>
    </submittedName>
</protein>